<keyword evidence="5" id="KW-0175">Coiled coil</keyword>
<evidence type="ECO:0000256" key="3">
    <source>
        <dbReference type="ARBA" id="ARBA00023125"/>
    </source>
</evidence>
<dbReference type="InterPro" id="IPR036388">
    <property type="entry name" value="WH-like_DNA-bd_sf"/>
</dbReference>
<dbReference type="Pfam" id="PF03466">
    <property type="entry name" value="LysR_substrate"/>
    <property type="match status" value="1"/>
</dbReference>
<accession>A0ABY2WV49</accession>
<evidence type="ECO:0000256" key="4">
    <source>
        <dbReference type="ARBA" id="ARBA00023163"/>
    </source>
</evidence>
<dbReference type="InterPro" id="IPR000847">
    <property type="entry name" value="LysR_HTH_N"/>
</dbReference>
<proteinExistence type="inferred from homology"/>
<feature type="coiled-coil region" evidence="5">
    <location>
        <begin position="194"/>
        <end position="221"/>
    </location>
</feature>
<dbReference type="Proteomes" id="UP001193035">
    <property type="component" value="Unassembled WGS sequence"/>
</dbReference>
<dbReference type="SUPFAM" id="SSF53850">
    <property type="entry name" value="Periplasmic binding protein-like II"/>
    <property type="match status" value="1"/>
</dbReference>
<gene>
    <name evidence="7" type="ORF">FGK63_16260</name>
</gene>
<evidence type="ECO:0000313" key="7">
    <source>
        <dbReference type="EMBL" id="TMV05595.1"/>
    </source>
</evidence>
<protein>
    <submittedName>
        <fullName evidence="7">LysR family transcriptional regulator</fullName>
    </submittedName>
</protein>
<dbReference type="CDD" id="cd08422">
    <property type="entry name" value="PBP2_CrgA_like"/>
    <property type="match status" value="1"/>
</dbReference>
<dbReference type="InterPro" id="IPR005119">
    <property type="entry name" value="LysR_subst-bd"/>
</dbReference>
<dbReference type="Gene3D" id="3.40.190.290">
    <property type="match status" value="1"/>
</dbReference>
<dbReference type="PROSITE" id="PS50931">
    <property type="entry name" value="HTH_LYSR"/>
    <property type="match status" value="1"/>
</dbReference>
<dbReference type="Gene3D" id="1.10.10.10">
    <property type="entry name" value="Winged helix-like DNA-binding domain superfamily/Winged helix DNA-binding domain"/>
    <property type="match status" value="1"/>
</dbReference>
<evidence type="ECO:0000313" key="8">
    <source>
        <dbReference type="Proteomes" id="UP001193035"/>
    </source>
</evidence>
<dbReference type="EMBL" id="VCPD01000006">
    <property type="protein sequence ID" value="TMV05595.1"/>
    <property type="molecule type" value="Genomic_DNA"/>
</dbReference>
<reference evidence="7 8" key="1">
    <citation type="submission" date="2019-05" db="EMBL/GenBank/DDBJ databases">
        <title>Ruegeria sp. nov., isolated from tidal flat.</title>
        <authorList>
            <person name="Kim W."/>
        </authorList>
    </citation>
    <scope>NUCLEOTIDE SEQUENCE [LARGE SCALE GENOMIC DNA]</scope>
    <source>
        <strain evidence="7 8">CAU 1488</strain>
    </source>
</reference>
<dbReference type="Pfam" id="PF00126">
    <property type="entry name" value="HTH_1"/>
    <property type="match status" value="1"/>
</dbReference>
<organism evidence="7 8">
    <name type="scientific">Ruegeria sediminis</name>
    <dbReference type="NCBI Taxonomy" id="2583820"/>
    <lineage>
        <taxon>Bacteria</taxon>
        <taxon>Pseudomonadati</taxon>
        <taxon>Pseudomonadota</taxon>
        <taxon>Alphaproteobacteria</taxon>
        <taxon>Rhodobacterales</taxon>
        <taxon>Roseobacteraceae</taxon>
        <taxon>Ruegeria</taxon>
    </lineage>
</organism>
<dbReference type="SUPFAM" id="SSF46785">
    <property type="entry name" value="Winged helix' DNA-binding domain"/>
    <property type="match status" value="1"/>
</dbReference>
<dbReference type="PANTHER" id="PTHR30537">
    <property type="entry name" value="HTH-TYPE TRANSCRIPTIONAL REGULATOR"/>
    <property type="match status" value="1"/>
</dbReference>
<evidence type="ECO:0000256" key="5">
    <source>
        <dbReference type="SAM" id="Coils"/>
    </source>
</evidence>
<name>A0ABY2WV49_9RHOB</name>
<evidence type="ECO:0000256" key="1">
    <source>
        <dbReference type="ARBA" id="ARBA00009437"/>
    </source>
</evidence>
<keyword evidence="2" id="KW-0805">Transcription regulation</keyword>
<keyword evidence="3" id="KW-0238">DNA-binding</keyword>
<comment type="caution">
    <text evidence="7">The sequence shown here is derived from an EMBL/GenBank/DDBJ whole genome shotgun (WGS) entry which is preliminary data.</text>
</comment>
<dbReference type="InterPro" id="IPR036390">
    <property type="entry name" value="WH_DNA-bd_sf"/>
</dbReference>
<keyword evidence="8" id="KW-1185">Reference proteome</keyword>
<sequence>MVVVVLLRISGGAGASRLQCGVDHRVLMRKMRCAHRKVVRQIRCKGRDRRIAFDVNGADRRQASHVRRADPLVDRRVRIVPGRIVHVCLHRVSAGVSRQRQDGPLEIDDHYRIMQFHIPNFRIITMDRLRAMQLFQRVAEIGSFSRAGQELGISSSVASNAIKDLEAHLGVQLLRRTTRSVKVTGEGNRYLERIRVILSEIDDIEEEVKDAGRKVAGLMRLQTPVGFAHQIVAPRLPALLGEYPGLSIELLARNGLPDFVGESLDAAVFIGEIPERDLVARVMGRSPFVTCAAPDYLARHGTPATPQDLASHHTIGIRSSETGASLDWRFSRGGEVSRMPMQCRATFEASEPAVEMAASGGGILQMINYLVAPEILSGRLVPILNDWLYPGAEIAFIHPRHTRRPRRLRVLESFVVTCFREAAQTP</sequence>
<dbReference type="InterPro" id="IPR058163">
    <property type="entry name" value="LysR-type_TF_proteobact-type"/>
</dbReference>
<evidence type="ECO:0000259" key="6">
    <source>
        <dbReference type="PROSITE" id="PS50931"/>
    </source>
</evidence>
<keyword evidence="4" id="KW-0804">Transcription</keyword>
<feature type="domain" description="HTH lysR-type" evidence="6">
    <location>
        <begin position="127"/>
        <end position="184"/>
    </location>
</feature>
<dbReference type="PANTHER" id="PTHR30537:SF5">
    <property type="entry name" value="HTH-TYPE TRANSCRIPTIONAL ACTIVATOR TTDR-RELATED"/>
    <property type="match status" value="1"/>
</dbReference>
<comment type="similarity">
    <text evidence="1">Belongs to the LysR transcriptional regulatory family.</text>
</comment>
<evidence type="ECO:0000256" key="2">
    <source>
        <dbReference type="ARBA" id="ARBA00023015"/>
    </source>
</evidence>